<reference evidence="1" key="1">
    <citation type="submission" date="2020-03" db="EMBL/GenBank/DDBJ databases">
        <authorList>
            <person name="Weist P."/>
        </authorList>
    </citation>
    <scope>NUCLEOTIDE SEQUENCE</scope>
</reference>
<dbReference type="AlphaFoldDB" id="A0A9N7VDF3"/>
<gene>
    <name evidence="1" type="ORF">PLEPLA_LOCUS34967</name>
</gene>
<dbReference type="Proteomes" id="UP001153269">
    <property type="component" value="Unassembled WGS sequence"/>
</dbReference>
<comment type="caution">
    <text evidence="1">The sequence shown here is derived from an EMBL/GenBank/DDBJ whole genome shotgun (WGS) entry which is preliminary data.</text>
</comment>
<organism evidence="1 2">
    <name type="scientific">Pleuronectes platessa</name>
    <name type="common">European plaice</name>
    <dbReference type="NCBI Taxonomy" id="8262"/>
    <lineage>
        <taxon>Eukaryota</taxon>
        <taxon>Metazoa</taxon>
        <taxon>Chordata</taxon>
        <taxon>Craniata</taxon>
        <taxon>Vertebrata</taxon>
        <taxon>Euteleostomi</taxon>
        <taxon>Actinopterygii</taxon>
        <taxon>Neopterygii</taxon>
        <taxon>Teleostei</taxon>
        <taxon>Neoteleostei</taxon>
        <taxon>Acanthomorphata</taxon>
        <taxon>Carangaria</taxon>
        <taxon>Pleuronectiformes</taxon>
        <taxon>Pleuronectoidei</taxon>
        <taxon>Pleuronectidae</taxon>
        <taxon>Pleuronectes</taxon>
    </lineage>
</organism>
<sequence length="113" mass="12541">MHACTQCQRWHRHYHLGDDALLQSQSGGYPDGDSGVNHLSSEWIDRGGDMSPVSRRWSRLTPACLLETVKGQQPRCFPGCKEEMQMGRSAPRRSMDIDSLIDFCGKGDDGSSG</sequence>
<dbReference type="EMBL" id="CADEAL010003941">
    <property type="protein sequence ID" value="CAB1447273.1"/>
    <property type="molecule type" value="Genomic_DNA"/>
</dbReference>
<accession>A0A9N7VDF3</accession>
<name>A0A9N7VDF3_PLEPL</name>
<evidence type="ECO:0000313" key="2">
    <source>
        <dbReference type="Proteomes" id="UP001153269"/>
    </source>
</evidence>
<proteinExistence type="predicted"/>
<protein>
    <submittedName>
        <fullName evidence="1">Uncharacterized protein</fullName>
    </submittedName>
</protein>
<keyword evidence="2" id="KW-1185">Reference proteome</keyword>
<evidence type="ECO:0000313" key="1">
    <source>
        <dbReference type="EMBL" id="CAB1447273.1"/>
    </source>
</evidence>